<accession>A0A6A6F9R8</accession>
<feature type="compositionally biased region" description="Polar residues" evidence="1">
    <location>
        <begin position="106"/>
        <end position="118"/>
    </location>
</feature>
<protein>
    <submittedName>
        <fullName evidence="2">Uncharacterized protein</fullName>
    </submittedName>
</protein>
<evidence type="ECO:0000256" key="1">
    <source>
        <dbReference type="SAM" id="MobiDB-lite"/>
    </source>
</evidence>
<evidence type="ECO:0000313" key="2">
    <source>
        <dbReference type="EMBL" id="KAF2210138.1"/>
    </source>
</evidence>
<proteinExistence type="predicted"/>
<name>A0A6A6F9R8_9PEZI</name>
<feature type="region of interest" description="Disordered" evidence="1">
    <location>
        <begin position="106"/>
        <end position="161"/>
    </location>
</feature>
<organism evidence="2 3">
    <name type="scientific">Cercospora zeae-maydis SCOH1-5</name>
    <dbReference type="NCBI Taxonomy" id="717836"/>
    <lineage>
        <taxon>Eukaryota</taxon>
        <taxon>Fungi</taxon>
        <taxon>Dikarya</taxon>
        <taxon>Ascomycota</taxon>
        <taxon>Pezizomycotina</taxon>
        <taxon>Dothideomycetes</taxon>
        <taxon>Dothideomycetidae</taxon>
        <taxon>Mycosphaerellales</taxon>
        <taxon>Mycosphaerellaceae</taxon>
        <taxon>Cercospora</taxon>
    </lineage>
</organism>
<keyword evidence="3" id="KW-1185">Reference proteome</keyword>
<dbReference type="EMBL" id="ML992683">
    <property type="protein sequence ID" value="KAF2210138.1"/>
    <property type="molecule type" value="Genomic_DNA"/>
</dbReference>
<dbReference type="AlphaFoldDB" id="A0A6A6F9R8"/>
<feature type="region of interest" description="Disordered" evidence="1">
    <location>
        <begin position="380"/>
        <end position="416"/>
    </location>
</feature>
<gene>
    <name evidence="2" type="ORF">CERZMDRAFT_86446</name>
</gene>
<feature type="region of interest" description="Disordered" evidence="1">
    <location>
        <begin position="35"/>
        <end position="58"/>
    </location>
</feature>
<reference evidence="2" key="1">
    <citation type="journal article" date="2020" name="Stud. Mycol.">
        <title>101 Dothideomycetes genomes: a test case for predicting lifestyles and emergence of pathogens.</title>
        <authorList>
            <person name="Haridas S."/>
            <person name="Albert R."/>
            <person name="Binder M."/>
            <person name="Bloem J."/>
            <person name="Labutti K."/>
            <person name="Salamov A."/>
            <person name="Andreopoulos B."/>
            <person name="Baker S."/>
            <person name="Barry K."/>
            <person name="Bills G."/>
            <person name="Bluhm B."/>
            <person name="Cannon C."/>
            <person name="Castanera R."/>
            <person name="Culley D."/>
            <person name="Daum C."/>
            <person name="Ezra D."/>
            <person name="Gonzalez J."/>
            <person name="Henrissat B."/>
            <person name="Kuo A."/>
            <person name="Liang C."/>
            <person name="Lipzen A."/>
            <person name="Lutzoni F."/>
            <person name="Magnuson J."/>
            <person name="Mondo S."/>
            <person name="Nolan M."/>
            <person name="Ohm R."/>
            <person name="Pangilinan J."/>
            <person name="Park H.-J."/>
            <person name="Ramirez L."/>
            <person name="Alfaro M."/>
            <person name="Sun H."/>
            <person name="Tritt A."/>
            <person name="Yoshinaga Y."/>
            <person name="Zwiers L.-H."/>
            <person name="Turgeon B."/>
            <person name="Goodwin S."/>
            <person name="Spatafora J."/>
            <person name="Crous P."/>
            <person name="Grigoriev I."/>
        </authorList>
    </citation>
    <scope>NUCLEOTIDE SEQUENCE</scope>
    <source>
        <strain evidence="2">SCOH1-5</strain>
    </source>
</reference>
<evidence type="ECO:0000313" key="3">
    <source>
        <dbReference type="Proteomes" id="UP000799539"/>
    </source>
</evidence>
<feature type="compositionally biased region" description="Basic and acidic residues" evidence="1">
    <location>
        <begin position="405"/>
        <end position="416"/>
    </location>
</feature>
<dbReference type="Proteomes" id="UP000799539">
    <property type="component" value="Unassembled WGS sequence"/>
</dbReference>
<sequence length="416" mass="44807">MDADTYCAQCGQFKDMLPFYGCEVCHAVPQRPHIQHGPTLAASPPQIQQPDNLAFSGDDFSGASDLLDLAQPTLPELQQANEPAFQRAGFPVLSGLENSAMPPLANMQQFPSPASEGNSLGEPDGSAGAFALDAPGYPTGPEAAAASLGECQASRPHPPTAQARDWLREGVALQEMPAPAAPVVAPAVEPARGKRARAAPVPFDQKSPTARRRQAQKSAYQLRSQHMAKQITKLCKRNQGMFRDKAVIASSGKKVSEWAEQHGLSWSKEDTFFRLKDGSYAVDADCIREVRSQLGDNQQLWECPRDLRDPDLAHLPAAWVTTPPDIHLPATHTDRGARLRNGSTPDTALGPETQQSVFDCCAEGAYLTLGLTNALPGHPVLGDRPAEASHMTNPSPPGRIPTTVPERETDRTNILE</sequence>
<dbReference type="OrthoDB" id="3647342at2759"/>